<dbReference type="EMBL" id="BQXU01000048">
    <property type="protein sequence ID" value="GKT51422.1"/>
    <property type="molecule type" value="Genomic_DNA"/>
</dbReference>
<evidence type="ECO:0000259" key="1">
    <source>
        <dbReference type="Pfam" id="PF06985"/>
    </source>
</evidence>
<reference evidence="2 3" key="1">
    <citation type="submission" date="2022-03" db="EMBL/GenBank/DDBJ databases">
        <title>Genome data of Colletotrichum spp.</title>
        <authorList>
            <person name="Utami Y.D."/>
            <person name="Hiruma K."/>
        </authorList>
    </citation>
    <scope>NUCLEOTIDE SEQUENCE [LARGE SCALE GENOMIC DNA]</scope>
    <source>
        <strain evidence="2 3">MAFF 239500</strain>
    </source>
</reference>
<dbReference type="Pfam" id="PF06985">
    <property type="entry name" value="HET"/>
    <property type="match status" value="1"/>
</dbReference>
<comment type="caution">
    <text evidence="2">The sequence shown here is derived from an EMBL/GenBank/DDBJ whole genome shotgun (WGS) entry which is preliminary data.</text>
</comment>
<dbReference type="PANTHER" id="PTHR33112">
    <property type="entry name" value="DOMAIN PROTEIN, PUTATIVE-RELATED"/>
    <property type="match status" value="1"/>
</dbReference>
<name>A0AA37URU6_9PEZI</name>
<proteinExistence type="predicted"/>
<sequence length="441" mass="48961">MGLEYLWVDALCILQDNPHDKATEIGRMSSYYGANTVTLLAASASAANQGFLEPRSDRGKHAVGPFRFPYRTASGELGSVLLYNELGPDAEPIATRGWTLQESLLSHRMVIFSSQQLFWRCHASGVGSGGSLDDFAFRTISHTNVFRATSPLPATPGWDDWMGIIKGYSRRSLGVPSDKLSAVSAIAEESIKRLSRHLERPIRYLAGLFHDAEYPEVLMSQLLWAALRPEDMTPYWHRSVSRDCNYRAPSWSWASVDGPLTHVTVGSMFFYSGSCVKSQLLTVEVQTTYPTVPYGMVSDGYLEVKGPLMTFGTDSMGFKKLQPFMIIEQPDEWQPSEKTLSLSPDTEEAKRRLESMLDGSLEEPLMLLTLLTSARDAERALGLVLRSVAAGKDEDRPAICYRRIGVFVMKLGVSSGQDDSPEQQAVEAFLDQGHENTLRLV</sequence>
<organism evidence="2 3">
    <name type="scientific">Colletotrichum spaethianum</name>
    <dbReference type="NCBI Taxonomy" id="700344"/>
    <lineage>
        <taxon>Eukaryota</taxon>
        <taxon>Fungi</taxon>
        <taxon>Dikarya</taxon>
        <taxon>Ascomycota</taxon>
        <taxon>Pezizomycotina</taxon>
        <taxon>Sordariomycetes</taxon>
        <taxon>Hypocreomycetidae</taxon>
        <taxon>Glomerellales</taxon>
        <taxon>Glomerellaceae</taxon>
        <taxon>Colletotrichum</taxon>
        <taxon>Colletotrichum spaethianum species complex</taxon>
    </lineage>
</organism>
<feature type="domain" description="Heterokaryon incompatibility" evidence="1">
    <location>
        <begin position="2"/>
        <end position="102"/>
    </location>
</feature>
<dbReference type="AlphaFoldDB" id="A0AA37URU6"/>
<dbReference type="Proteomes" id="UP001055115">
    <property type="component" value="Unassembled WGS sequence"/>
</dbReference>
<dbReference type="InterPro" id="IPR010730">
    <property type="entry name" value="HET"/>
</dbReference>
<accession>A0AA37URU6</accession>
<evidence type="ECO:0000313" key="2">
    <source>
        <dbReference type="EMBL" id="GKT51422.1"/>
    </source>
</evidence>
<protein>
    <recommendedName>
        <fullName evidence="1">Heterokaryon incompatibility domain-containing protein</fullName>
    </recommendedName>
</protein>
<dbReference type="PANTHER" id="PTHR33112:SF16">
    <property type="entry name" value="HETEROKARYON INCOMPATIBILITY DOMAIN-CONTAINING PROTEIN"/>
    <property type="match status" value="1"/>
</dbReference>
<dbReference type="GeneID" id="73332405"/>
<dbReference type="RefSeq" id="XP_049133772.1">
    <property type="nucleotide sequence ID" value="XM_049277815.1"/>
</dbReference>
<keyword evidence="3" id="KW-1185">Reference proteome</keyword>
<evidence type="ECO:0000313" key="3">
    <source>
        <dbReference type="Proteomes" id="UP001055115"/>
    </source>
</evidence>
<gene>
    <name evidence="2" type="ORF">ColSpa_11603</name>
</gene>